<feature type="domain" description="Thyroglobulin type-1" evidence="3">
    <location>
        <begin position="181"/>
        <end position="260"/>
    </location>
</feature>
<dbReference type="EMBL" id="OC922060">
    <property type="protein sequence ID" value="CAD7653904.1"/>
    <property type="molecule type" value="Genomic_DNA"/>
</dbReference>
<evidence type="ECO:0000256" key="1">
    <source>
        <dbReference type="ARBA" id="ARBA00023157"/>
    </source>
</evidence>
<dbReference type="Pfam" id="PF00086">
    <property type="entry name" value="Thyroglobulin_1"/>
    <property type="match status" value="2"/>
</dbReference>
<sequence>MGVAQHENQDCQVGNLLFRCRNGLECDASTRQCHVPKGSDPAKLPKCLTEYHNRELVANDKIILNPVKSTYQIAITKPGTINLNNVAKIIDQAKSKQVNTKESDTNYLSACEKLVLGPESYALEFKKRGYDPKNMRKVACSADGKYATKQCDRAICQCVNPTDAKPLGNSRIDKLQLNGRDMTCRCALQNYLTQYELQSYRELSCDQLGNYDAYQCFDEGKRCFCVDEHGAPITNDGTMSCLDQFIKEYTDANLNPDQICLMLRKTLTDLPMTKDKD</sequence>
<dbReference type="OrthoDB" id="6409105at2759"/>
<dbReference type="Proteomes" id="UP000728032">
    <property type="component" value="Unassembled WGS sequence"/>
</dbReference>
<dbReference type="PROSITE" id="PS51162">
    <property type="entry name" value="THYROGLOBULIN_1_2"/>
    <property type="match status" value="1"/>
</dbReference>
<dbReference type="SUPFAM" id="SSF57610">
    <property type="entry name" value="Thyroglobulin type-1 domain"/>
    <property type="match status" value="2"/>
</dbReference>
<proteinExistence type="predicted"/>
<dbReference type="SMART" id="SM00211">
    <property type="entry name" value="TY"/>
    <property type="match status" value="2"/>
</dbReference>
<feature type="disulfide bond" evidence="2">
    <location>
        <begin position="216"/>
        <end position="223"/>
    </location>
</feature>
<evidence type="ECO:0000259" key="3">
    <source>
        <dbReference type="PROSITE" id="PS51162"/>
    </source>
</evidence>
<evidence type="ECO:0000256" key="2">
    <source>
        <dbReference type="PROSITE-ProRule" id="PRU00500"/>
    </source>
</evidence>
<dbReference type="Gene3D" id="4.10.800.10">
    <property type="entry name" value="Thyroglobulin type-1"/>
    <property type="match status" value="2"/>
</dbReference>
<reference evidence="4" key="1">
    <citation type="submission" date="2020-11" db="EMBL/GenBank/DDBJ databases">
        <authorList>
            <person name="Tran Van P."/>
        </authorList>
    </citation>
    <scope>NUCLEOTIDE SEQUENCE</scope>
</reference>
<dbReference type="InterPro" id="IPR000716">
    <property type="entry name" value="Thyroglobulin_1"/>
</dbReference>
<dbReference type="EMBL" id="CAJPVJ010007235">
    <property type="protein sequence ID" value="CAG2171091.1"/>
    <property type="molecule type" value="Genomic_DNA"/>
</dbReference>
<accession>A0A7R9QQA3</accession>
<organism evidence="4">
    <name type="scientific">Oppiella nova</name>
    <dbReference type="NCBI Taxonomy" id="334625"/>
    <lineage>
        <taxon>Eukaryota</taxon>
        <taxon>Metazoa</taxon>
        <taxon>Ecdysozoa</taxon>
        <taxon>Arthropoda</taxon>
        <taxon>Chelicerata</taxon>
        <taxon>Arachnida</taxon>
        <taxon>Acari</taxon>
        <taxon>Acariformes</taxon>
        <taxon>Sarcoptiformes</taxon>
        <taxon>Oribatida</taxon>
        <taxon>Brachypylina</taxon>
        <taxon>Oppioidea</taxon>
        <taxon>Oppiidae</taxon>
        <taxon>Oppiella</taxon>
    </lineage>
</organism>
<dbReference type="InterPro" id="IPR036857">
    <property type="entry name" value="Thyroglobulin_1_sf"/>
</dbReference>
<evidence type="ECO:0000313" key="4">
    <source>
        <dbReference type="EMBL" id="CAD7653904.1"/>
    </source>
</evidence>
<dbReference type="CDD" id="cd00191">
    <property type="entry name" value="TY"/>
    <property type="match status" value="1"/>
</dbReference>
<name>A0A7R9QQA3_9ACAR</name>
<protein>
    <recommendedName>
        <fullName evidence="3">Thyroglobulin type-1 domain-containing protein</fullName>
    </recommendedName>
</protein>
<evidence type="ECO:0000313" key="5">
    <source>
        <dbReference type="Proteomes" id="UP000728032"/>
    </source>
</evidence>
<comment type="caution">
    <text evidence="2">Lacks conserved residue(s) required for the propagation of feature annotation.</text>
</comment>
<gene>
    <name evidence="4" type="ORF">ONB1V03_LOCUS10555</name>
</gene>
<dbReference type="AlphaFoldDB" id="A0A7R9QQA3"/>
<keyword evidence="1 2" id="KW-1015">Disulfide bond</keyword>
<keyword evidence="5" id="KW-1185">Reference proteome</keyword>